<evidence type="ECO:0000256" key="4">
    <source>
        <dbReference type="SAM" id="SignalP"/>
    </source>
</evidence>
<dbReference type="GO" id="GO:0046872">
    <property type="term" value="F:metal ion binding"/>
    <property type="evidence" value="ECO:0007669"/>
    <property type="project" value="UniProtKB-KW"/>
</dbReference>
<proteinExistence type="predicted"/>
<dbReference type="RefSeq" id="WP_180307898.1">
    <property type="nucleotide sequence ID" value="NZ_CP058952.1"/>
</dbReference>
<keyword evidence="4" id="KW-0732">Signal</keyword>
<dbReference type="Proteomes" id="UP000510822">
    <property type="component" value="Chromosome"/>
</dbReference>
<evidence type="ECO:0000313" key="6">
    <source>
        <dbReference type="EMBL" id="QLI80764.1"/>
    </source>
</evidence>
<feature type="signal peptide" evidence="4">
    <location>
        <begin position="1"/>
        <end position="21"/>
    </location>
</feature>
<evidence type="ECO:0000256" key="1">
    <source>
        <dbReference type="ARBA" id="ARBA00022723"/>
    </source>
</evidence>
<keyword evidence="7" id="KW-1185">Reference proteome</keyword>
<protein>
    <recommendedName>
        <fullName evidence="5">PilY1 beta-propeller domain-containing protein</fullName>
    </recommendedName>
</protein>
<evidence type="ECO:0000313" key="7">
    <source>
        <dbReference type="Proteomes" id="UP000510822"/>
    </source>
</evidence>
<feature type="region of interest" description="Disordered" evidence="3">
    <location>
        <begin position="1510"/>
        <end position="1533"/>
    </location>
</feature>
<keyword evidence="2" id="KW-0106">Calcium</keyword>
<dbReference type="EMBL" id="CP058952">
    <property type="protein sequence ID" value="QLI80764.1"/>
    <property type="molecule type" value="Genomic_DNA"/>
</dbReference>
<feature type="domain" description="PilY1 beta-propeller" evidence="5">
    <location>
        <begin position="982"/>
        <end position="1336"/>
    </location>
</feature>
<organism evidence="6 7">
    <name type="scientific">Chitinibacter fontanus</name>
    <dbReference type="NCBI Taxonomy" id="1737446"/>
    <lineage>
        <taxon>Bacteria</taxon>
        <taxon>Pseudomonadati</taxon>
        <taxon>Pseudomonadota</taxon>
        <taxon>Betaproteobacteria</taxon>
        <taxon>Neisseriales</taxon>
        <taxon>Chitinibacteraceae</taxon>
        <taxon>Chitinibacter</taxon>
    </lineage>
</organism>
<accession>A0A7D5ZCN8</accession>
<name>A0A7D5ZCN8_9NEIS</name>
<evidence type="ECO:0000256" key="3">
    <source>
        <dbReference type="SAM" id="MobiDB-lite"/>
    </source>
</evidence>
<feature type="chain" id="PRO_5028797452" description="PilY1 beta-propeller domain-containing protein" evidence="4">
    <location>
        <begin position="22"/>
        <end position="1569"/>
    </location>
</feature>
<dbReference type="Pfam" id="PF05567">
    <property type="entry name" value="T4P_PilY1"/>
    <property type="match status" value="1"/>
</dbReference>
<keyword evidence="1" id="KW-0479">Metal-binding</keyword>
<evidence type="ECO:0000256" key="2">
    <source>
        <dbReference type="ARBA" id="ARBA00022837"/>
    </source>
</evidence>
<evidence type="ECO:0000259" key="5">
    <source>
        <dbReference type="Pfam" id="PF05567"/>
    </source>
</evidence>
<gene>
    <name evidence="6" type="ORF">HZU75_04045</name>
</gene>
<reference evidence="6 7" key="1">
    <citation type="journal article" date="2016" name="Int. J. Syst. Evol. Microbiol.">
        <title>Chitinibacter fontanus sp. nov., isolated from a spring.</title>
        <authorList>
            <person name="Sheu S.Y."/>
            <person name="Li Y.S."/>
            <person name="Young C.C."/>
            <person name="Chen W.M."/>
        </authorList>
    </citation>
    <scope>NUCLEOTIDE SEQUENCE [LARGE SCALE GENOMIC DNA]</scope>
    <source>
        <strain evidence="6 7">STM-7</strain>
    </source>
</reference>
<dbReference type="InterPro" id="IPR008707">
    <property type="entry name" value="B-propeller_PilY1"/>
</dbReference>
<dbReference type="KEGG" id="cfon:HZU75_04045"/>
<sequence>MQRTTLSIILSLLFMPHLAQAVALNNLTQGGRDPFTPLYQSSNEPPLNMLVLGKDHRLYYEAYNDASDLDGDGNYDIGYQGWRVKAGYSEGKGNFKIDYYGYFDSYKCYSYNSSSTRFEPINTTTNKKCRSYSGARWSGDFLNYLTTSRIDAIRRVLYGGKRSTDTASETVIERAFIPQDAHTWGKEYMSIANDGYDIRDYTPMDLPTTGNRHLFGNTTLCTPNNCQTSYLNPPMLRTIKNSPRRIWEWVSIERPVTDAQYADGSNNRVNIPTADMNNYVVRVQVCKTGLLEDECKKYGSSYKPFGLIQQYGDADSMRFGLLTGSYSDNTQGGVLRKNIGTISDEINSADGTFTNTVGIIRTIDNLRIEGFSNSREYYGVSTNDNDCSYGNAFSKQLVNGRCSSWGNPVAEMLWETVKYYAGGSAGNTSDAKGSALNLPVASWQDPYGLNNNVRRNSVCAKPVITLMSDINPNFDGNLSDATINSTSFNIQTILNNMWAAEFGSGSKNVIIGENGTTNDQAPTTKTASSFFNLKGLPEEPGKAGTFFSAAVAEFARKNDINAAPSKQVVSTFSIALASALPKIEIPVAGQKVTFTPFAKSPSNGGGAGSQGDYRPTNQIVDFYIDTIRNVPGFTTDTSVNAGRPYYKFRINFEDVEYGGDHDMDAIAEYEIRLLANNTIEVKVNSTYAAGGIDQHMGYVVSGTTKDGVYLVVKDIGGGNVKYWMDALPAGTGNPSGTPMAPSNAMSALTDTRTFTPNSAATTITELKSPLWYAAKYGGFIDDESEGSANKDVLDNTAEWDGDGDGIPDNYFLVTNPLKLKEQLDRAFSRIDSTSRSSAPVGSTAGSNALSTEYRIYRTAYKANQWSGNLSAIALNTDSLQLGTVYWDANDPGKLIPPIQRVLMSWNPDTRTGRAFDAAAEMAQLSSAQKAALNYPNGDPGGFVVTPLMEARAKYIRGDNSNEGTTAGKYRVREQFNGETNYLADILDAQPYAVGPVPRADYYVDNGYAAFANQQSARTNFVYAGANGGVFHAFMDDVVTNQVDNGRERFGYIPSFMFDKLRKLEELTYSHEYYLNGQPAVQDVKTDDGSWRTLLAATAGFGGKGIFALDISNPLSVGSSVISGVTRWEFFNTNDTSKGSPDMGYQPYSPLITKMNNGKWYAITGNGLNSTTGSATLFLLDVSGPSVSGWANKVVKITVDASVASNGGLFSGANGLSAPTAADLNSDGTADYVYAGDMFGNLWKFDVSSNDPSQWRVALGGKPMFRATRSNKAQSIVSPPAIALEKNAESALNITNKRLMVYFGTGKFYEDCDRYNASCTGQSDTNGFYGIVDPEISMGSNGNITSTAVTNYTPPSLTDLLQQKMAQFNSTDLAKFNISGLTLSDIENYRCILPKKEDGSFQTNCSDDNKYTPSIQYGWYLDFPRGEERHVGMPRIAGGTILFNSIIPAEDSANSCAFTSQSGLMALNLDDGGQSRPRFTMNNSGTSSKVSIPNVGFVTTTSTPNGTTTIKGSTPSGLNDERGFGRNYNGKKSNSPCEKAIDVDPLGKATQINVCDSRIVVPVNWTEVIK</sequence>